<name>A0A1G9X3C6_9PSEU</name>
<dbReference type="Pfam" id="PF22740">
    <property type="entry name" value="PapZ_C"/>
    <property type="match status" value="1"/>
</dbReference>
<dbReference type="RefSeq" id="WP_218131084.1">
    <property type="nucleotide sequence ID" value="NZ_FNET01000029.1"/>
</dbReference>
<sequence length="150" mass="16241">MSDKTTPPQTGLSAVGDVEIITFGYLHLDGGPTPEADATFDVRRYLSDPAAVRDTGLLDCDGRDDEVRRVVLDTWGAPETIDTALDFVLAFPAEHRCVIAFGCAGGRHRSVALAEIAAADLRTMEYRVTVRHLHVHLPRVIGDESTGGVR</sequence>
<feature type="domain" description="RapZ C-terminal" evidence="1">
    <location>
        <begin position="18"/>
        <end position="135"/>
    </location>
</feature>
<evidence type="ECO:0000313" key="3">
    <source>
        <dbReference type="Proteomes" id="UP000199682"/>
    </source>
</evidence>
<dbReference type="GO" id="GO:0005524">
    <property type="term" value="F:ATP binding"/>
    <property type="evidence" value="ECO:0007669"/>
    <property type="project" value="InterPro"/>
</dbReference>
<organism evidence="2 3">
    <name type="scientific">Lentzea albidocapillata subsp. violacea</name>
    <dbReference type="NCBI Taxonomy" id="128104"/>
    <lineage>
        <taxon>Bacteria</taxon>
        <taxon>Bacillati</taxon>
        <taxon>Actinomycetota</taxon>
        <taxon>Actinomycetes</taxon>
        <taxon>Pseudonocardiales</taxon>
        <taxon>Pseudonocardiaceae</taxon>
        <taxon>Lentzea</taxon>
    </lineage>
</organism>
<protein>
    <submittedName>
        <fullName evidence="2">UPF0042 nucleotide-binding protein</fullName>
    </submittedName>
</protein>
<evidence type="ECO:0000259" key="1">
    <source>
        <dbReference type="Pfam" id="PF22740"/>
    </source>
</evidence>
<dbReference type="PANTHER" id="PTHR30448">
    <property type="entry name" value="RNASE ADAPTER PROTEIN RAPZ"/>
    <property type="match status" value="1"/>
</dbReference>
<proteinExistence type="predicted"/>
<dbReference type="EMBL" id="FNET01000029">
    <property type="protein sequence ID" value="SDM91228.1"/>
    <property type="molecule type" value="Genomic_DNA"/>
</dbReference>
<accession>A0A1G9X3C6</accession>
<dbReference type="PANTHER" id="PTHR30448:SF0">
    <property type="entry name" value="RNASE ADAPTER PROTEIN RAPZ"/>
    <property type="match status" value="1"/>
</dbReference>
<dbReference type="AlphaFoldDB" id="A0A1G9X3C6"/>
<reference evidence="3" key="1">
    <citation type="submission" date="2016-10" db="EMBL/GenBank/DDBJ databases">
        <authorList>
            <person name="Varghese N."/>
            <person name="Submissions S."/>
        </authorList>
    </citation>
    <scope>NUCLEOTIDE SEQUENCE [LARGE SCALE GENOMIC DNA]</scope>
    <source>
        <strain evidence="3">DSM 44796</strain>
    </source>
</reference>
<dbReference type="InterPro" id="IPR005337">
    <property type="entry name" value="RapZ-like"/>
</dbReference>
<dbReference type="Proteomes" id="UP000199682">
    <property type="component" value="Unassembled WGS sequence"/>
</dbReference>
<evidence type="ECO:0000313" key="2">
    <source>
        <dbReference type="EMBL" id="SDM91228.1"/>
    </source>
</evidence>
<gene>
    <name evidence="2" type="ORF">SAMN04488074_12927</name>
</gene>
<dbReference type="InterPro" id="IPR053931">
    <property type="entry name" value="RapZ_C"/>
</dbReference>